<dbReference type="GO" id="GO:0050650">
    <property type="term" value="P:chondroitin sulfate proteoglycan biosynthetic process"/>
    <property type="evidence" value="ECO:0007669"/>
    <property type="project" value="TreeGrafter"/>
</dbReference>
<dbReference type="GO" id="GO:0016791">
    <property type="term" value="F:phosphatase activity"/>
    <property type="evidence" value="ECO:0007669"/>
    <property type="project" value="TreeGrafter"/>
</dbReference>
<dbReference type="InterPro" id="IPR033379">
    <property type="entry name" value="Acid_Pase_AS"/>
</dbReference>
<accession>A0A8S3Z9N2</accession>
<evidence type="ECO:0000256" key="5">
    <source>
        <dbReference type="ARBA" id="ARBA00041499"/>
    </source>
</evidence>
<evidence type="ECO:0000256" key="6">
    <source>
        <dbReference type="SAM" id="Phobius"/>
    </source>
</evidence>
<dbReference type="GO" id="GO:0006024">
    <property type="term" value="P:glycosaminoglycan biosynthetic process"/>
    <property type="evidence" value="ECO:0007669"/>
    <property type="project" value="TreeGrafter"/>
</dbReference>
<dbReference type="AlphaFoldDB" id="A0A8S3Z9N2"/>
<dbReference type="InterPro" id="IPR050645">
    <property type="entry name" value="Histidine_acid_phosphatase"/>
</dbReference>
<dbReference type="InterPro" id="IPR029033">
    <property type="entry name" value="His_PPase_superfam"/>
</dbReference>
<sequence>MYSFHLRHILNIKFLIVAGFVSLLVTFLLLMFSDDLHHNGKQSTHKKLLVPINKLKPAEDDTKMFHWMKDDEARMRVGDNASVKDSEEINKGHLLFQKDTRPPLTVARIAKYCNAPYSQELGNEGLVPEDYKLLGVHVVIRHGDRSPISRLPNTAVGGPSCLIDTSQHAHLPKVTNFISEMAASSQNTLKNTRFHRWALYPSHPKCADGQLTGRGALQHIIYGMHYSERYFQKHKLFHETNWHKEVIVHTTEVPRTFQSAIAFLYGLLPNFDLEKINLKSSSNINFCEESVFHSACSCAGLDMFRNKAVKECRLDAGYTEIMKKYEGAQSYIKIVLNLQTKDLPYAAALMDGLSSYACHNTQAPCNTQGKCITAKIVESIWESVDYQSICFHRNKNYKKYAQANTHGLLYRIAKSMNSAAFNGTVQKFHLYSGHDTTISPLITALELDDAVWPGYASRLTFELYQRQSTGEHFIRVLQNGKVVTSQVVFCRHKAEGDFCKFSYFYTYVSDLNLQEFCNSVKFTSMLTR</sequence>
<dbReference type="Gene3D" id="3.40.50.1240">
    <property type="entry name" value="Phosphoglycerate mutase-like"/>
    <property type="match status" value="1"/>
</dbReference>
<evidence type="ECO:0000256" key="2">
    <source>
        <dbReference type="ARBA" id="ARBA00022801"/>
    </source>
</evidence>
<keyword evidence="6" id="KW-0812">Transmembrane</keyword>
<gene>
    <name evidence="7" type="ORF">CUNI_LOCUS11457</name>
</gene>
<dbReference type="EMBL" id="CAJHNH020002201">
    <property type="protein sequence ID" value="CAG5125899.1"/>
    <property type="molecule type" value="Genomic_DNA"/>
</dbReference>
<dbReference type="Proteomes" id="UP000678393">
    <property type="component" value="Unassembled WGS sequence"/>
</dbReference>
<keyword evidence="2" id="KW-0378">Hydrolase</keyword>
<evidence type="ECO:0000256" key="4">
    <source>
        <dbReference type="ARBA" id="ARBA00040357"/>
    </source>
</evidence>
<evidence type="ECO:0000313" key="8">
    <source>
        <dbReference type="Proteomes" id="UP000678393"/>
    </source>
</evidence>
<dbReference type="InterPro" id="IPR000560">
    <property type="entry name" value="His_Pase_clade-2"/>
</dbReference>
<dbReference type="PANTHER" id="PTHR11567">
    <property type="entry name" value="ACID PHOSPHATASE-RELATED"/>
    <property type="match status" value="1"/>
</dbReference>
<dbReference type="SUPFAM" id="SSF53254">
    <property type="entry name" value="Phosphoglycerate mutase-like"/>
    <property type="match status" value="1"/>
</dbReference>
<comment type="catalytic activity">
    <reaction evidence="3">
        <text>3-O-[beta-D-GlcA-(1-&gt;3)-beta-D-Gal-(1-&gt;3)-beta-D-Gal-(1-&gt;4)-beta-D-2-O-P-Xyl]-L-seryl-[protein] + H2O = 3-O-(beta-D-GlcA-(1-&gt;3)-beta-D-Gal-(1-&gt;3)-beta-D-Gal-(1-&gt;4)-beta-D-Xyl)-L-seryl-[protein] + phosphate</text>
        <dbReference type="Rhea" id="RHEA:56512"/>
        <dbReference type="Rhea" id="RHEA-COMP:12573"/>
        <dbReference type="Rhea" id="RHEA-COMP:14559"/>
        <dbReference type="ChEBI" id="CHEBI:15377"/>
        <dbReference type="ChEBI" id="CHEBI:43474"/>
        <dbReference type="ChEBI" id="CHEBI:132093"/>
        <dbReference type="ChEBI" id="CHEBI:140495"/>
    </reaction>
</comment>
<evidence type="ECO:0000256" key="1">
    <source>
        <dbReference type="ARBA" id="ARBA00005375"/>
    </source>
</evidence>
<comment type="similarity">
    <text evidence="1">Belongs to the histidine acid phosphatase family.</text>
</comment>
<protein>
    <recommendedName>
        <fullName evidence="4">2-phosphoxylose phosphatase 1</fullName>
    </recommendedName>
    <alternativeName>
        <fullName evidence="5">Acid phosphatase-like protein 2</fullName>
    </alternativeName>
</protein>
<keyword evidence="6" id="KW-1133">Transmembrane helix</keyword>
<evidence type="ECO:0000256" key="3">
    <source>
        <dbReference type="ARBA" id="ARBA00036311"/>
    </source>
</evidence>
<organism evidence="7 8">
    <name type="scientific">Candidula unifasciata</name>
    <dbReference type="NCBI Taxonomy" id="100452"/>
    <lineage>
        <taxon>Eukaryota</taxon>
        <taxon>Metazoa</taxon>
        <taxon>Spiralia</taxon>
        <taxon>Lophotrochozoa</taxon>
        <taxon>Mollusca</taxon>
        <taxon>Gastropoda</taxon>
        <taxon>Heterobranchia</taxon>
        <taxon>Euthyneura</taxon>
        <taxon>Panpulmonata</taxon>
        <taxon>Eupulmonata</taxon>
        <taxon>Stylommatophora</taxon>
        <taxon>Helicina</taxon>
        <taxon>Helicoidea</taxon>
        <taxon>Geomitridae</taxon>
        <taxon>Candidula</taxon>
    </lineage>
</organism>
<dbReference type="PROSITE" id="PS00778">
    <property type="entry name" value="HIS_ACID_PHOSPHAT_2"/>
    <property type="match status" value="1"/>
</dbReference>
<keyword evidence="8" id="KW-1185">Reference proteome</keyword>
<name>A0A8S3Z9N2_9EUPU</name>
<dbReference type="Pfam" id="PF00328">
    <property type="entry name" value="His_Phos_2"/>
    <property type="match status" value="1"/>
</dbReference>
<dbReference type="PANTHER" id="PTHR11567:SF110">
    <property type="entry name" value="2-PHOSPHOXYLOSE PHOSPHATASE 1"/>
    <property type="match status" value="1"/>
</dbReference>
<proteinExistence type="inferred from homology"/>
<keyword evidence="6" id="KW-0472">Membrane</keyword>
<feature type="transmembrane region" description="Helical" evidence="6">
    <location>
        <begin position="12"/>
        <end position="32"/>
    </location>
</feature>
<dbReference type="OrthoDB" id="10262962at2759"/>
<comment type="caution">
    <text evidence="7">The sequence shown here is derived from an EMBL/GenBank/DDBJ whole genome shotgun (WGS) entry which is preliminary data.</text>
</comment>
<evidence type="ECO:0000313" key="7">
    <source>
        <dbReference type="EMBL" id="CAG5125899.1"/>
    </source>
</evidence>
<dbReference type="GO" id="GO:0005794">
    <property type="term" value="C:Golgi apparatus"/>
    <property type="evidence" value="ECO:0007669"/>
    <property type="project" value="TreeGrafter"/>
</dbReference>
<dbReference type="PROSITE" id="PS00616">
    <property type="entry name" value="HIS_ACID_PHOSPHAT_1"/>
    <property type="match status" value="1"/>
</dbReference>
<dbReference type="CDD" id="cd07061">
    <property type="entry name" value="HP_HAP_like"/>
    <property type="match status" value="1"/>
</dbReference>
<reference evidence="7" key="1">
    <citation type="submission" date="2021-04" db="EMBL/GenBank/DDBJ databases">
        <authorList>
            <consortium name="Molecular Ecology Group"/>
        </authorList>
    </citation>
    <scope>NUCLEOTIDE SEQUENCE</scope>
</reference>